<accession>A0AAD3DCC2</accession>
<feature type="compositionally biased region" description="Polar residues" evidence="1">
    <location>
        <begin position="156"/>
        <end position="165"/>
    </location>
</feature>
<dbReference type="AlphaFoldDB" id="A0AAD3DCC2"/>
<name>A0AAD3DCC2_9STRA</name>
<evidence type="ECO:0000313" key="3">
    <source>
        <dbReference type="Proteomes" id="UP001054902"/>
    </source>
</evidence>
<feature type="compositionally biased region" description="Basic and acidic residues" evidence="1">
    <location>
        <begin position="146"/>
        <end position="155"/>
    </location>
</feature>
<protein>
    <submittedName>
        <fullName evidence="2">Uncharacterized protein</fullName>
    </submittedName>
</protein>
<dbReference type="EMBL" id="BLLK01000069">
    <property type="protein sequence ID" value="GFH60044.1"/>
    <property type="molecule type" value="Genomic_DNA"/>
</dbReference>
<feature type="compositionally biased region" description="Polar residues" evidence="1">
    <location>
        <begin position="37"/>
        <end position="47"/>
    </location>
</feature>
<reference evidence="2 3" key="1">
    <citation type="journal article" date="2021" name="Sci. Rep.">
        <title>The genome of the diatom Chaetoceros tenuissimus carries an ancient integrated fragment of an extant virus.</title>
        <authorList>
            <person name="Hongo Y."/>
            <person name="Kimura K."/>
            <person name="Takaki Y."/>
            <person name="Yoshida Y."/>
            <person name="Baba S."/>
            <person name="Kobayashi G."/>
            <person name="Nagasaki K."/>
            <person name="Hano T."/>
            <person name="Tomaru Y."/>
        </authorList>
    </citation>
    <scope>NUCLEOTIDE SEQUENCE [LARGE SCALE GENOMIC DNA]</scope>
    <source>
        <strain evidence="2 3">NIES-3715</strain>
    </source>
</reference>
<comment type="caution">
    <text evidence="2">The sequence shown here is derived from an EMBL/GenBank/DDBJ whole genome shotgun (WGS) entry which is preliminary data.</text>
</comment>
<gene>
    <name evidence="2" type="ORF">CTEN210_16520</name>
</gene>
<dbReference type="Proteomes" id="UP001054902">
    <property type="component" value="Unassembled WGS sequence"/>
</dbReference>
<organism evidence="2 3">
    <name type="scientific">Chaetoceros tenuissimus</name>
    <dbReference type="NCBI Taxonomy" id="426638"/>
    <lineage>
        <taxon>Eukaryota</taxon>
        <taxon>Sar</taxon>
        <taxon>Stramenopiles</taxon>
        <taxon>Ochrophyta</taxon>
        <taxon>Bacillariophyta</taxon>
        <taxon>Coscinodiscophyceae</taxon>
        <taxon>Chaetocerotophycidae</taxon>
        <taxon>Chaetocerotales</taxon>
        <taxon>Chaetocerotaceae</taxon>
        <taxon>Chaetoceros</taxon>
    </lineage>
</organism>
<proteinExistence type="predicted"/>
<evidence type="ECO:0000313" key="2">
    <source>
        <dbReference type="EMBL" id="GFH60044.1"/>
    </source>
</evidence>
<feature type="compositionally biased region" description="Acidic residues" evidence="1">
    <location>
        <begin position="135"/>
        <end position="145"/>
    </location>
</feature>
<keyword evidence="3" id="KW-1185">Reference proteome</keyword>
<evidence type="ECO:0000256" key="1">
    <source>
        <dbReference type="SAM" id="MobiDB-lite"/>
    </source>
</evidence>
<feature type="region of interest" description="Disordered" evidence="1">
    <location>
        <begin position="135"/>
        <end position="165"/>
    </location>
</feature>
<feature type="region of interest" description="Disordered" evidence="1">
    <location>
        <begin position="1"/>
        <end position="75"/>
    </location>
</feature>
<sequence length="179" mass="20062">MEKGFSKINFKQKEGSSSSSRRRVPTLASERQKSRQELQILSTPTSTAEKKNPYQIHPSPPKLKRKIYSSGNEQEENSSFMSSSFLFSSERLNLPSFDEIFGSSSTFMTLNLRPRKCSLAEAKDLSVLLSHELSDLDSDDGESTDDQEHSSHDGTYDSSTATSIRLVSAFERPSARRRG</sequence>